<dbReference type="EMBL" id="KR029587">
    <property type="protein sequence ID" value="AKH46900.1"/>
    <property type="molecule type" value="Genomic_DNA"/>
</dbReference>
<proteinExistence type="predicted"/>
<dbReference type="InterPro" id="IPR011330">
    <property type="entry name" value="Glyco_hydro/deAcase_b/a-brl"/>
</dbReference>
<reference evidence="1" key="1">
    <citation type="journal article" date="2015" name="Front. Microbiol.">
        <title>Combining genomic sequencing methods to explore viral diversity and reveal potential virus-host interactions.</title>
        <authorList>
            <person name="Chow C.E."/>
            <person name="Winget D.M."/>
            <person name="White R.A.III."/>
            <person name="Hallam S.J."/>
            <person name="Suttle C.A."/>
        </authorList>
    </citation>
    <scope>NUCLEOTIDE SEQUENCE</scope>
    <source>
        <strain evidence="1">Anoxic2_3</strain>
    </source>
</reference>
<dbReference type="Gene3D" id="3.20.20.370">
    <property type="entry name" value="Glycoside hydrolase/deacetylase"/>
    <property type="match status" value="2"/>
</dbReference>
<dbReference type="SUPFAM" id="SSF88713">
    <property type="entry name" value="Glycoside hydrolase/deacetylase"/>
    <property type="match status" value="1"/>
</dbReference>
<sequence length="748" mass="81814">MTFLTDLDEIYDSANPHMTAASVGGSTVYGEFNQPFSAESDVTGLEAQFIGKQSDLSAVEYGDTVTILSTTYEVMGISPGSEDETVELQLRESDVGVSSVATVDYTEVTSARITLEPTDKLYSLESSMALHPFTASLKVENPTSAIDYRLTNKTWDEAWLSGELSYAPAQEAVTTSGITLDHESGVDADTLDSEVVNCIADLQDKVTGLEVRVWAYPQHRHDRETMYRLRDNGIIHARNGDVSYAPVGSFLLGSDASDSVVIETWDSWCPWEATIPDGLYASDLHGKSSSEINDWLYDTAAWIAANDPTNSTELFGYDSLMEAWKDKNTWIHFYFHNTTELTVSELEDLIDILQADSDIWLDHAATIAEYAHARHAPYGATHNDPLIYEPTEDGGATPWRGKKMAATISLDDPQITGVDALIPAAIAKTCPVTVYVANLNIEENGGTTVTVAELQSFHDSGYVEIGGHSYNHYLQYENLACKVKDTDSIAVKKALSVYRDGSNMQMRFYRDSSVDFPLSLGRHLTRWWDAPNLGLADGAAITSWADRRSRDKAANASSVATYSAEYRNGLGVVNFDPTSAVPLIGGYGDIHSNTNGLMVFIAGDWQTSGYRRFFAKWSGASGGYFWHFDPASIQVAEAKTSQSGSTVNFPDYSTTWPINTWGLHCVTWTPGEPCKIFFNGTQVAEGGNAIDSIDLDDGNDTPITLGTDAAGSGDLDGNVGDIITVAWDDATIRQEMESFLMASDRWDL</sequence>
<dbReference type="InterPro" id="IPR013320">
    <property type="entry name" value="ConA-like_dom_sf"/>
</dbReference>
<organism evidence="1">
    <name type="scientific">uncultured marine virus</name>
    <dbReference type="NCBI Taxonomy" id="186617"/>
    <lineage>
        <taxon>Viruses</taxon>
        <taxon>environmental samples</taxon>
    </lineage>
</organism>
<evidence type="ECO:0000313" key="1">
    <source>
        <dbReference type="EMBL" id="AKH46900.1"/>
    </source>
</evidence>
<accession>A0A0F7L4K3</accession>
<name>A0A0F7L4K3_9VIRU</name>
<reference evidence="1" key="2">
    <citation type="submission" date="2015-03" db="EMBL/GenBank/DDBJ databases">
        <authorList>
            <person name="Chow C.-E.T."/>
            <person name="Winget D.M."/>
            <person name="White R.A.III."/>
            <person name="Hallam S.J."/>
            <person name="Suttle C.A."/>
        </authorList>
    </citation>
    <scope>NUCLEOTIDE SEQUENCE</scope>
    <source>
        <strain evidence="1">Anoxic2_3</strain>
    </source>
</reference>
<protein>
    <submittedName>
        <fullName evidence="1">Uncharacterized protein</fullName>
    </submittedName>
</protein>
<dbReference type="SUPFAM" id="SSF49899">
    <property type="entry name" value="Concanavalin A-like lectins/glucanases"/>
    <property type="match status" value="1"/>
</dbReference>
<dbReference type="GO" id="GO:0005975">
    <property type="term" value="P:carbohydrate metabolic process"/>
    <property type="evidence" value="ECO:0007669"/>
    <property type="project" value="InterPro"/>
</dbReference>